<reference evidence="13" key="1">
    <citation type="submission" date="2023-10" db="EMBL/GenBank/DDBJ databases">
        <title>Genome assembly of Pristionchus species.</title>
        <authorList>
            <person name="Yoshida K."/>
            <person name="Sommer R.J."/>
        </authorList>
    </citation>
    <scope>NUCLEOTIDE SEQUENCE</scope>
    <source>
        <strain evidence="13">RS5133</strain>
    </source>
</reference>
<feature type="chain" id="PRO_5043652509" description="receptor protein-tyrosine kinase" evidence="11">
    <location>
        <begin position="41"/>
        <end position="728"/>
    </location>
</feature>
<keyword evidence="10" id="KW-0812">Transmembrane</keyword>
<dbReference type="PANTHER" id="PTHR24416">
    <property type="entry name" value="TYROSINE-PROTEIN KINASE RECEPTOR"/>
    <property type="match status" value="1"/>
</dbReference>
<dbReference type="Pfam" id="PF07714">
    <property type="entry name" value="PK_Tyr_Ser-Thr"/>
    <property type="match status" value="1"/>
</dbReference>
<dbReference type="GO" id="GO:0061564">
    <property type="term" value="P:axon development"/>
    <property type="evidence" value="ECO:0007669"/>
    <property type="project" value="UniProtKB-ARBA"/>
</dbReference>
<comment type="caution">
    <text evidence="13">The sequence shown here is derived from an EMBL/GenBank/DDBJ whole genome shotgun (WGS) entry which is preliminary data.</text>
</comment>
<organism evidence="13 14">
    <name type="scientific">Pristionchus fissidentatus</name>
    <dbReference type="NCBI Taxonomy" id="1538716"/>
    <lineage>
        <taxon>Eukaryota</taxon>
        <taxon>Metazoa</taxon>
        <taxon>Ecdysozoa</taxon>
        <taxon>Nematoda</taxon>
        <taxon>Chromadorea</taxon>
        <taxon>Rhabditida</taxon>
        <taxon>Rhabditina</taxon>
        <taxon>Diplogasteromorpha</taxon>
        <taxon>Diplogasteroidea</taxon>
        <taxon>Neodiplogasteridae</taxon>
        <taxon>Pristionchus</taxon>
    </lineage>
</organism>
<feature type="transmembrane region" description="Helical" evidence="10">
    <location>
        <begin position="343"/>
        <end position="363"/>
    </location>
</feature>
<dbReference type="SUPFAM" id="SSF56112">
    <property type="entry name" value="Protein kinase-like (PK-like)"/>
    <property type="match status" value="1"/>
</dbReference>
<dbReference type="PROSITE" id="PS50011">
    <property type="entry name" value="PROTEIN_KINASE_DOM"/>
    <property type="match status" value="1"/>
</dbReference>
<dbReference type="Proteomes" id="UP001432322">
    <property type="component" value="Unassembled WGS sequence"/>
</dbReference>
<keyword evidence="5" id="KW-0418">Kinase</keyword>
<dbReference type="EMBL" id="BTSY01000001">
    <property type="protein sequence ID" value="GMT10674.1"/>
    <property type="molecule type" value="Genomic_DNA"/>
</dbReference>
<dbReference type="InterPro" id="IPR011009">
    <property type="entry name" value="Kinase-like_dom_sf"/>
</dbReference>
<dbReference type="PRINTS" id="PR00109">
    <property type="entry name" value="TYRKINASE"/>
</dbReference>
<keyword evidence="7 10" id="KW-0472">Membrane</keyword>
<comment type="catalytic activity">
    <reaction evidence="9">
        <text>L-tyrosyl-[protein] + ATP = O-phospho-L-tyrosyl-[protein] + ADP + H(+)</text>
        <dbReference type="Rhea" id="RHEA:10596"/>
        <dbReference type="Rhea" id="RHEA-COMP:10136"/>
        <dbReference type="Rhea" id="RHEA-COMP:20101"/>
        <dbReference type="ChEBI" id="CHEBI:15378"/>
        <dbReference type="ChEBI" id="CHEBI:30616"/>
        <dbReference type="ChEBI" id="CHEBI:46858"/>
        <dbReference type="ChEBI" id="CHEBI:61978"/>
        <dbReference type="ChEBI" id="CHEBI:456216"/>
        <dbReference type="EC" id="2.7.10.1"/>
    </reaction>
</comment>
<keyword evidence="8" id="KW-0829">Tyrosine-protein kinase</keyword>
<evidence type="ECO:0000256" key="5">
    <source>
        <dbReference type="ARBA" id="ARBA00022777"/>
    </source>
</evidence>
<evidence type="ECO:0000256" key="9">
    <source>
        <dbReference type="ARBA" id="ARBA00051243"/>
    </source>
</evidence>
<comment type="subcellular location">
    <subcellularLocation>
        <location evidence="1">Endomembrane system</location>
    </subcellularLocation>
</comment>
<dbReference type="InterPro" id="IPR000719">
    <property type="entry name" value="Prot_kinase_dom"/>
</dbReference>
<evidence type="ECO:0000313" key="14">
    <source>
        <dbReference type="Proteomes" id="UP001432322"/>
    </source>
</evidence>
<dbReference type="GO" id="GO:0005886">
    <property type="term" value="C:plasma membrane"/>
    <property type="evidence" value="ECO:0007669"/>
    <property type="project" value="TreeGrafter"/>
</dbReference>
<dbReference type="EC" id="2.7.10.1" evidence="2"/>
<dbReference type="CDD" id="cd00192">
    <property type="entry name" value="PTKc"/>
    <property type="match status" value="1"/>
</dbReference>
<feature type="signal peptide" evidence="11">
    <location>
        <begin position="1"/>
        <end position="40"/>
    </location>
</feature>
<dbReference type="PANTHER" id="PTHR24416:SF583">
    <property type="entry name" value="RECEPTOR PROTEIN-TYROSINE KINASE"/>
    <property type="match status" value="1"/>
</dbReference>
<evidence type="ECO:0000256" key="4">
    <source>
        <dbReference type="ARBA" id="ARBA00022741"/>
    </source>
</evidence>
<dbReference type="GO" id="GO:0043235">
    <property type="term" value="C:receptor complex"/>
    <property type="evidence" value="ECO:0007669"/>
    <property type="project" value="TreeGrafter"/>
</dbReference>
<evidence type="ECO:0000256" key="7">
    <source>
        <dbReference type="ARBA" id="ARBA00023136"/>
    </source>
</evidence>
<evidence type="ECO:0000256" key="6">
    <source>
        <dbReference type="ARBA" id="ARBA00022840"/>
    </source>
</evidence>
<dbReference type="GO" id="GO:0005524">
    <property type="term" value="F:ATP binding"/>
    <property type="evidence" value="ECO:0007669"/>
    <property type="project" value="UniProtKB-KW"/>
</dbReference>
<keyword evidence="14" id="KW-1185">Reference proteome</keyword>
<dbReference type="FunFam" id="1.10.510.10:FF:001512">
    <property type="entry name" value="Receptor tyrosine-protein kinase erbB-2"/>
    <property type="match status" value="1"/>
</dbReference>
<dbReference type="Gene3D" id="1.10.510.10">
    <property type="entry name" value="Transferase(Phosphotransferase) domain 1"/>
    <property type="match status" value="1"/>
</dbReference>
<dbReference type="Gene3D" id="3.30.200.20">
    <property type="entry name" value="Phosphorylase Kinase, domain 1"/>
    <property type="match status" value="1"/>
</dbReference>
<keyword evidence="3" id="KW-0808">Transferase</keyword>
<evidence type="ECO:0000256" key="8">
    <source>
        <dbReference type="ARBA" id="ARBA00023137"/>
    </source>
</evidence>
<sequence>MQLTTSLRPRLVYAYGRWILRCDMLFISLIFTTLIQPSLQCPPCPDENCSIQGTLTQYHPPYLVVDHDLNSSSIHLNLLLNLNGEYGSPDDFDVSRTRFTLVDDNFETITFIVERKRHKHRLRHKSSTVLPFLIIIPLLSTNQSSAILKIPTVYDTKCEREYRLEIEERVEIRVVEKESGRNSIKTDNPSTLNDSTQSIISCDLPFNLSSTVSTQNNAIANLEIMADFTPSNSSHFSVISLYYFFCPSCSNCEIKLNDADVIRYCSPGGSFHDCYSPSSLHSIRYSLLSRSCLGFALCSISQEAEFDYDGVLLSHGEERTTKATKIIALEPPVRSLGQTMRTYIGYGILATIFFIFTFFSAVSRCRYGTENKKLLMDRDGWEIDECDIHLCMDRRLGVGEFSSVYVGILSTTEASSHDRIPLINSYQKIAVKLLHRDTPICAKRRFLYEVRVHKTLGNHPRIVEMIGAVTINDPKCIVYHYYSHGNLLNFLREKSSYMLRLRGLGIDLESSSSSDLDHFIAVQDLYRWAIEIAAGMEFLSSRGIVHRNLCAANILIDETRGSRIGGFDCARQENSDERHVSLSVKWMAPESIRFLSYSSSSDVWSFGVVLYELFTLGAPPYPFIHPSLIPTFLLKGNRLPRPSQCSLQMYSVLSSCWSYLPTQRPSFSHLRSSLHAFALIDADDPDSSFYVNVMDDSGVFNSFDNDKNLSIILEDEESLLDRKCSDHV</sequence>
<gene>
    <name evidence="13" type="ORF">PFISCL1PPCAC_1971</name>
</gene>
<evidence type="ECO:0000256" key="3">
    <source>
        <dbReference type="ARBA" id="ARBA00022679"/>
    </source>
</evidence>
<dbReference type="GO" id="GO:0004714">
    <property type="term" value="F:transmembrane receptor protein tyrosine kinase activity"/>
    <property type="evidence" value="ECO:0007669"/>
    <property type="project" value="UniProtKB-EC"/>
</dbReference>
<evidence type="ECO:0000259" key="12">
    <source>
        <dbReference type="PROSITE" id="PS50011"/>
    </source>
</evidence>
<dbReference type="InterPro" id="IPR050122">
    <property type="entry name" value="RTK"/>
</dbReference>
<dbReference type="GO" id="GO:0048680">
    <property type="term" value="P:positive regulation of axon regeneration"/>
    <property type="evidence" value="ECO:0007669"/>
    <property type="project" value="UniProtKB-ARBA"/>
</dbReference>
<evidence type="ECO:0000256" key="10">
    <source>
        <dbReference type="SAM" id="Phobius"/>
    </source>
</evidence>
<evidence type="ECO:0000256" key="1">
    <source>
        <dbReference type="ARBA" id="ARBA00004308"/>
    </source>
</evidence>
<dbReference type="GO" id="GO:0012505">
    <property type="term" value="C:endomembrane system"/>
    <property type="evidence" value="ECO:0007669"/>
    <property type="project" value="UniProtKB-SubCell"/>
</dbReference>
<name>A0AAV5UY62_9BILA</name>
<dbReference type="AlphaFoldDB" id="A0AAV5UY62"/>
<dbReference type="InterPro" id="IPR001245">
    <property type="entry name" value="Ser-Thr/Tyr_kinase_cat_dom"/>
</dbReference>
<keyword evidence="6" id="KW-0067">ATP-binding</keyword>
<evidence type="ECO:0000256" key="11">
    <source>
        <dbReference type="SAM" id="SignalP"/>
    </source>
</evidence>
<accession>A0AAV5UY62</accession>
<keyword evidence="10" id="KW-1133">Transmembrane helix</keyword>
<keyword evidence="11" id="KW-0732">Signal</keyword>
<dbReference type="GO" id="GO:0007169">
    <property type="term" value="P:cell surface receptor protein tyrosine kinase signaling pathway"/>
    <property type="evidence" value="ECO:0007669"/>
    <property type="project" value="TreeGrafter"/>
</dbReference>
<keyword evidence="4" id="KW-0547">Nucleotide-binding</keyword>
<evidence type="ECO:0000313" key="13">
    <source>
        <dbReference type="EMBL" id="GMT10674.1"/>
    </source>
</evidence>
<proteinExistence type="predicted"/>
<feature type="domain" description="Protein kinase" evidence="12">
    <location>
        <begin position="390"/>
        <end position="678"/>
    </location>
</feature>
<evidence type="ECO:0000256" key="2">
    <source>
        <dbReference type="ARBA" id="ARBA00011902"/>
    </source>
</evidence>
<protein>
    <recommendedName>
        <fullName evidence="2">receptor protein-tyrosine kinase</fullName>
        <ecNumber evidence="2">2.7.10.1</ecNumber>
    </recommendedName>
</protein>